<sequence>MLLNTIDNINHQFYHAHGYNRPYQPPTTPCLRIQHTKLTTNTTMLMYTKYNIKLNHQTLPWSHKQHTHQPPTLSCSYIQQTTLTTNNIILTNTTDHSKANTTMLTYTIYHINQQDFLAHVFNSQHQLTTLPCSSLQQAHLITNTVTLTYTTDHINK</sequence>
<protein>
    <submittedName>
        <fullName evidence="1">Uncharacterized protein</fullName>
    </submittedName>
</protein>
<accession>A0A8S3SMJ5</accession>
<evidence type="ECO:0000313" key="1">
    <source>
        <dbReference type="EMBL" id="CAG2219345.1"/>
    </source>
</evidence>
<organism evidence="1 2">
    <name type="scientific">Mytilus edulis</name>
    <name type="common">Blue mussel</name>
    <dbReference type="NCBI Taxonomy" id="6550"/>
    <lineage>
        <taxon>Eukaryota</taxon>
        <taxon>Metazoa</taxon>
        <taxon>Spiralia</taxon>
        <taxon>Lophotrochozoa</taxon>
        <taxon>Mollusca</taxon>
        <taxon>Bivalvia</taxon>
        <taxon>Autobranchia</taxon>
        <taxon>Pteriomorphia</taxon>
        <taxon>Mytilida</taxon>
        <taxon>Mytiloidea</taxon>
        <taxon>Mytilidae</taxon>
        <taxon>Mytilinae</taxon>
        <taxon>Mytilus</taxon>
    </lineage>
</organism>
<dbReference type="Proteomes" id="UP000683360">
    <property type="component" value="Unassembled WGS sequence"/>
</dbReference>
<reference evidence="1" key="1">
    <citation type="submission" date="2021-03" db="EMBL/GenBank/DDBJ databases">
        <authorList>
            <person name="Bekaert M."/>
        </authorList>
    </citation>
    <scope>NUCLEOTIDE SEQUENCE</scope>
</reference>
<name>A0A8S3SMJ5_MYTED</name>
<gene>
    <name evidence="1" type="ORF">MEDL_32895</name>
</gene>
<dbReference type="AlphaFoldDB" id="A0A8S3SMJ5"/>
<keyword evidence="2" id="KW-1185">Reference proteome</keyword>
<dbReference type="EMBL" id="CAJPWZ010001628">
    <property type="protein sequence ID" value="CAG2219345.1"/>
    <property type="molecule type" value="Genomic_DNA"/>
</dbReference>
<comment type="caution">
    <text evidence="1">The sequence shown here is derived from an EMBL/GenBank/DDBJ whole genome shotgun (WGS) entry which is preliminary data.</text>
</comment>
<proteinExistence type="predicted"/>
<evidence type="ECO:0000313" key="2">
    <source>
        <dbReference type="Proteomes" id="UP000683360"/>
    </source>
</evidence>